<gene>
    <name evidence="1" type="ORF">JVT61DRAFT_3328</name>
</gene>
<evidence type="ECO:0000313" key="1">
    <source>
        <dbReference type="EMBL" id="KAG6375126.1"/>
    </source>
</evidence>
<keyword evidence="2" id="KW-1185">Reference proteome</keyword>
<organism evidence="1 2">
    <name type="scientific">Boletus reticuloceps</name>
    <dbReference type="NCBI Taxonomy" id="495285"/>
    <lineage>
        <taxon>Eukaryota</taxon>
        <taxon>Fungi</taxon>
        <taxon>Dikarya</taxon>
        <taxon>Basidiomycota</taxon>
        <taxon>Agaricomycotina</taxon>
        <taxon>Agaricomycetes</taxon>
        <taxon>Agaricomycetidae</taxon>
        <taxon>Boletales</taxon>
        <taxon>Boletineae</taxon>
        <taxon>Boletaceae</taxon>
        <taxon>Boletoideae</taxon>
        <taxon>Boletus</taxon>
    </lineage>
</organism>
<sequence length="175" mass="19405">MFEEKNVVDEAKYILEKNRFVYDKLDNKDVEKAFLADFMLDLMATIYLPYICGFMHIPELNMQALQYSGMSGTMGMCTAALKRGLSIICNGHTNLASQQAPASLNPGVGGLSESKFTFSEQNWGIAMRGLAAAARCRTNKELVNIMEQVRKVACSMNLPADSTDPEEAHDEYACI</sequence>
<dbReference type="OrthoDB" id="2667337at2759"/>
<comment type="caution">
    <text evidence="1">The sequence shown here is derived from an EMBL/GenBank/DDBJ whole genome shotgun (WGS) entry which is preliminary data.</text>
</comment>
<name>A0A8I3A9W9_9AGAM</name>
<reference evidence="1" key="1">
    <citation type="submission" date="2021-03" db="EMBL/GenBank/DDBJ databases">
        <title>Evolutionary innovations through gain and loss of genes in the ectomycorrhizal Boletales.</title>
        <authorList>
            <person name="Wu G."/>
            <person name="Miyauchi S."/>
            <person name="Morin E."/>
            <person name="Yang Z.-L."/>
            <person name="Xu J."/>
            <person name="Martin F.M."/>
        </authorList>
    </citation>
    <scope>NUCLEOTIDE SEQUENCE</scope>
    <source>
        <strain evidence="1">BR01</strain>
    </source>
</reference>
<dbReference type="AlphaFoldDB" id="A0A8I3A9W9"/>
<dbReference type="EMBL" id="JAGFBS010000015">
    <property type="protein sequence ID" value="KAG6375126.1"/>
    <property type="molecule type" value="Genomic_DNA"/>
</dbReference>
<protein>
    <submittedName>
        <fullName evidence="1">Uncharacterized protein</fullName>
    </submittedName>
</protein>
<dbReference type="Proteomes" id="UP000683000">
    <property type="component" value="Unassembled WGS sequence"/>
</dbReference>
<proteinExistence type="predicted"/>
<accession>A0A8I3A9W9</accession>
<evidence type="ECO:0000313" key="2">
    <source>
        <dbReference type="Proteomes" id="UP000683000"/>
    </source>
</evidence>